<accession>A0AAD6NFJ2</accession>
<gene>
    <name evidence="1" type="ORF">Dda_9057</name>
</gene>
<dbReference type="AlphaFoldDB" id="A0AAD6NFJ2"/>
<reference evidence="1" key="1">
    <citation type="submission" date="2023-01" db="EMBL/GenBank/DDBJ databases">
        <title>The chitinases involved in constricting ring structure development in the nematode-trapping fungus Drechslerella dactyloides.</title>
        <authorList>
            <person name="Wang R."/>
            <person name="Zhang L."/>
            <person name="Tang P."/>
            <person name="Li S."/>
            <person name="Liang L."/>
        </authorList>
    </citation>
    <scope>NUCLEOTIDE SEQUENCE</scope>
    <source>
        <strain evidence="1">YMF1.00031</strain>
    </source>
</reference>
<proteinExistence type="predicted"/>
<keyword evidence="2" id="KW-1185">Reference proteome</keyword>
<name>A0AAD6NFJ2_DREDA</name>
<dbReference type="Proteomes" id="UP001221413">
    <property type="component" value="Unassembled WGS sequence"/>
</dbReference>
<dbReference type="EMBL" id="JAQGDS010000014">
    <property type="protein sequence ID" value="KAJ6256222.1"/>
    <property type="molecule type" value="Genomic_DNA"/>
</dbReference>
<evidence type="ECO:0000313" key="1">
    <source>
        <dbReference type="EMBL" id="KAJ6256222.1"/>
    </source>
</evidence>
<protein>
    <submittedName>
        <fullName evidence="1">Uncharacterized protein</fullName>
    </submittedName>
</protein>
<sequence length="360" mass="40713">MTSEESAKINLSLLGFFLLICYGLIAVQKQSADRRHLNSNSRRLDRTTNITVRGLGEYAEIHECSAERTKLIKLAIVEATKLLLAARTPDYDHMPAQEYLGAQWLPIWGESFQKKLNEVFKTAADFILNPIEGAPTPEISCRKDELCSDELRENFDDPIVVRHLGEVDDDNAQISLTVCDAFFKLPSLDHVVNRGRFCLSQGNPLDNRIAFDLNMYDNRALAFAHAIFHTRLVTKGMIENEAPFGIGEPRKMVFEWPHHDLVETGFNTGHWTLVVNPWTAKKLALDRPTNADQAAALGSPTNFALYALAQYLMEELGEYPYAPMHFSEGFTTFYKPREADRACVPLPVKNQIPDRPKSKM</sequence>
<evidence type="ECO:0000313" key="2">
    <source>
        <dbReference type="Proteomes" id="UP001221413"/>
    </source>
</evidence>
<organism evidence="1 2">
    <name type="scientific">Drechslerella dactyloides</name>
    <name type="common">Nematode-trapping fungus</name>
    <name type="synonym">Arthrobotrys dactyloides</name>
    <dbReference type="NCBI Taxonomy" id="74499"/>
    <lineage>
        <taxon>Eukaryota</taxon>
        <taxon>Fungi</taxon>
        <taxon>Dikarya</taxon>
        <taxon>Ascomycota</taxon>
        <taxon>Pezizomycotina</taxon>
        <taxon>Orbiliomycetes</taxon>
        <taxon>Orbiliales</taxon>
        <taxon>Orbiliaceae</taxon>
        <taxon>Drechslerella</taxon>
    </lineage>
</organism>
<comment type="caution">
    <text evidence="1">The sequence shown here is derived from an EMBL/GenBank/DDBJ whole genome shotgun (WGS) entry which is preliminary data.</text>
</comment>